<dbReference type="SMART" id="SM00342">
    <property type="entry name" value="HTH_ARAC"/>
    <property type="match status" value="1"/>
</dbReference>
<dbReference type="SUPFAM" id="SSF46689">
    <property type="entry name" value="Homeodomain-like"/>
    <property type="match status" value="2"/>
</dbReference>
<dbReference type="InterPro" id="IPR020449">
    <property type="entry name" value="Tscrpt_reg_AraC-type_HTH"/>
</dbReference>
<dbReference type="Gene3D" id="1.10.10.60">
    <property type="entry name" value="Homeodomain-like"/>
    <property type="match status" value="1"/>
</dbReference>
<evidence type="ECO:0000256" key="3">
    <source>
        <dbReference type="ARBA" id="ARBA00023163"/>
    </source>
</evidence>
<name>A0ABS7INN1_9HYPH</name>
<evidence type="ECO:0000313" key="5">
    <source>
        <dbReference type="EMBL" id="MBX5091906.1"/>
    </source>
</evidence>
<evidence type="ECO:0000313" key="6">
    <source>
        <dbReference type="Proteomes" id="UP000770629"/>
    </source>
</evidence>
<reference evidence="5 6" key="1">
    <citation type="submission" date="2020-04" db="EMBL/GenBank/DDBJ databases">
        <title>Global-level population genomics: horizontal gene transfer, symbiosis and evolution in Rhizobia.</title>
        <authorList>
            <person name="Gai Y."/>
        </authorList>
    </citation>
    <scope>NUCLEOTIDE SEQUENCE [LARGE SCALE GENOMIC DNA]</scope>
    <source>
        <strain evidence="5 6">BLR33</strain>
    </source>
</reference>
<protein>
    <submittedName>
        <fullName evidence="5">AraC family transcriptional regulator</fullName>
    </submittedName>
</protein>
<comment type="caution">
    <text evidence="5">The sequence shown here is derived from an EMBL/GenBank/DDBJ whole genome shotgun (WGS) entry which is preliminary data.</text>
</comment>
<keyword evidence="6" id="KW-1185">Reference proteome</keyword>
<sequence>MLDRSSNDASIYGGSDAVSDLLRGLRLDGVDYGRCEMGAPWGISFPAQTAARFHFIDGSSCWLKVSAGDWLELRAGDAVLLPRGLEHVLASAPDVPSLAIRSFSFEEVSEGIYEMRGGNAEATTTLFCGSMHFNVGVVHPLLRMMPETIRATELAGRDPAIPHLLEAMTREVDMKRVGSAGILARLADVLAATIIRAWIERGCGDSTGWVAAIRNSDIGKVLAAIHRSPDHDWTVESLAKLMGASRSSFAERFTAIVGETPARYVTRVRMHQAMHWLTRERLRVSVVAARLGYDSQASFSRAFKRVIGEPPSHFRDDVQGEGLFSSSLS</sequence>
<keyword evidence="1" id="KW-0805">Transcription regulation</keyword>
<dbReference type="EMBL" id="JABDYF010000010">
    <property type="protein sequence ID" value="MBX5091906.1"/>
    <property type="molecule type" value="Genomic_DNA"/>
</dbReference>
<dbReference type="PANTHER" id="PTHR46796">
    <property type="entry name" value="HTH-TYPE TRANSCRIPTIONAL ACTIVATOR RHAS-RELATED"/>
    <property type="match status" value="1"/>
</dbReference>
<dbReference type="InterPro" id="IPR018060">
    <property type="entry name" value="HTH_AraC"/>
</dbReference>
<feature type="domain" description="HTH araC/xylS-type" evidence="4">
    <location>
        <begin position="219"/>
        <end position="317"/>
    </location>
</feature>
<dbReference type="InterPro" id="IPR032783">
    <property type="entry name" value="AraC_lig"/>
</dbReference>
<dbReference type="Pfam" id="PF12833">
    <property type="entry name" value="HTH_18"/>
    <property type="match status" value="1"/>
</dbReference>
<dbReference type="Proteomes" id="UP000770629">
    <property type="component" value="Unassembled WGS sequence"/>
</dbReference>
<dbReference type="PROSITE" id="PS00041">
    <property type="entry name" value="HTH_ARAC_FAMILY_1"/>
    <property type="match status" value="1"/>
</dbReference>
<dbReference type="RefSeq" id="WP_221107154.1">
    <property type="nucleotide sequence ID" value="NZ_JABDXT010000003.1"/>
</dbReference>
<evidence type="ECO:0000256" key="2">
    <source>
        <dbReference type="ARBA" id="ARBA00023125"/>
    </source>
</evidence>
<keyword evidence="3" id="KW-0804">Transcription</keyword>
<keyword evidence="2" id="KW-0238">DNA-binding</keyword>
<dbReference type="PANTHER" id="PTHR46796:SF7">
    <property type="entry name" value="ARAC FAMILY TRANSCRIPTIONAL REGULATOR"/>
    <property type="match status" value="1"/>
</dbReference>
<proteinExistence type="predicted"/>
<dbReference type="PRINTS" id="PR00032">
    <property type="entry name" value="HTHARAC"/>
</dbReference>
<evidence type="ECO:0000259" key="4">
    <source>
        <dbReference type="PROSITE" id="PS01124"/>
    </source>
</evidence>
<gene>
    <name evidence="5" type="ORF">HJB60_22405</name>
</gene>
<dbReference type="InterPro" id="IPR009057">
    <property type="entry name" value="Homeodomain-like_sf"/>
</dbReference>
<organism evidence="5 6">
    <name type="scientific">Rhizobium lentis</name>
    <dbReference type="NCBI Taxonomy" id="1138194"/>
    <lineage>
        <taxon>Bacteria</taxon>
        <taxon>Pseudomonadati</taxon>
        <taxon>Pseudomonadota</taxon>
        <taxon>Alphaproteobacteria</taxon>
        <taxon>Hyphomicrobiales</taxon>
        <taxon>Rhizobiaceae</taxon>
        <taxon>Rhizobium/Agrobacterium group</taxon>
        <taxon>Rhizobium</taxon>
    </lineage>
</organism>
<evidence type="ECO:0000256" key="1">
    <source>
        <dbReference type="ARBA" id="ARBA00023015"/>
    </source>
</evidence>
<dbReference type="InterPro" id="IPR050204">
    <property type="entry name" value="AraC_XylS_family_regulators"/>
</dbReference>
<dbReference type="Pfam" id="PF12852">
    <property type="entry name" value="Cupin_6"/>
    <property type="match status" value="1"/>
</dbReference>
<dbReference type="InterPro" id="IPR018062">
    <property type="entry name" value="HTH_AraC-typ_CS"/>
</dbReference>
<accession>A0ABS7INN1</accession>
<dbReference type="PROSITE" id="PS01124">
    <property type="entry name" value="HTH_ARAC_FAMILY_2"/>
    <property type="match status" value="1"/>
</dbReference>